<comment type="caution">
    <text evidence="2">The sequence shown here is derived from an EMBL/GenBank/DDBJ whole genome shotgun (WGS) entry which is preliminary data.</text>
</comment>
<evidence type="ECO:0000256" key="1">
    <source>
        <dbReference type="SAM" id="MobiDB-lite"/>
    </source>
</evidence>
<evidence type="ECO:0000313" key="3">
    <source>
        <dbReference type="Proteomes" id="UP000324222"/>
    </source>
</evidence>
<gene>
    <name evidence="2" type="ORF">E2C01_086627</name>
</gene>
<feature type="region of interest" description="Disordered" evidence="1">
    <location>
        <begin position="1"/>
        <end position="28"/>
    </location>
</feature>
<evidence type="ECO:0000313" key="2">
    <source>
        <dbReference type="EMBL" id="MPC91581.1"/>
    </source>
</evidence>
<keyword evidence="3" id="KW-1185">Reference proteome</keyword>
<feature type="compositionally biased region" description="Pro residues" evidence="1">
    <location>
        <begin position="87"/>
        <end position="99"/>
    </location>
</feature>
<organism evidence="2 3">
    <name type="scientific">Portunus trituberculatus</name>
    <name type="common">Swimming crab</name>
    <name type="synonym">Neptunus trituberculatus</name>
    <dbReference type="NCBI Taxonomy" id="210409"/>
    <lineage>
        <taxon>Eukaryota</taxon>
        <taxon>Metazoa</taxon>
        <taxon>Ecdysozoa</taxon>
        <taxon>Arthropoda</taxon>
        <taxon>Crustacea</taxon>
        <taxon>Multicrustacea</taxon>
        <taxon>Malacostraca</taxon>
        <taxon>Eumalacostraca</taxon>
        <taxon>Eucarida</taxon>
        <taxon>Decapoda</taxon>
        <taxon>Pleocyemata</taxon>
        <taxon>Brachyura</taxon>
        <taxon>Eubrachyura</taxon>
        <taxon>Portunoidea</taxon>
        <taxon>Portunidae</taxon>
        <taxon>Portuninae</taxon>
        <taxon>Portunus</taxon>
    </lineage>
</organism>
<feature type="region of interest" description="Disordered" evidence="1">
    <location>
        <begin position="44"/>
        <end position="124"/>
    </location>
</feature>
<dbReference type="EMBL" id="VSRR010088253">
    <property type="protein sequence ID" value="MPC91581.1"/>
    <property type="molecule type" value="Genomic_DNA"/>
</dbReference>
<feature type="compositionally biased region" description="Polar residues" evidence="1">
    <location>
        <begin position="7"/>
        <end position="24"/>
    </location>
</feature>
<feature type="compositionally biased region" description="Low complexity" evidence="1">
    <location>
        <begin position="64"/>
        <end position="86"/>
    </location>
</feature>
<dbReference type="AlphaFoldDB" id="A0A5B7J1C4"/>
<accession>A0A5B7J1C4</accession>
<dbReference type="Proteomes" id="UP000324222">
    <property type="component" value="Unassembled WGS sequence"/>
</dbReference>
<sequence length="124" mass="13024">MQVIIPTVSTPLHATSHQPSSPLTLSHDAAPDLSLLLPFATTADQNHKQTTNANLSTPSHLAPLHATLSTHATPTTATPHPLAQSTPPQPRPSPAPAQPRPAHTAHPVQHTPDHASNLIFPFSA</sequence>
<proteinExistence type="predicted"/>
<reference evidence="2 3" key="1">
    <citation type="submission" date="2019-05" db="EMBL/GenBank/DDBJ databases">
        <title>Another draft genome of Portunus trituberculatus and its Hox gene families provides insights of decapod evolution.</title>
        <authorList>
            <person name="Jeong J.-H."/>
            <person name="Song I."/>
            <person name="Kim S."/>
            <person name="Choi T."/>
            <person name="Kim D."/>
            <person name="Ryu S."/>
            <person name="Kim W."/>
        </authorList>
    </citation>
    <scope>NUCLEOTIDE SEQUENCE [LARGE SCALE GENOMIC DNA]</scope>
    <source>
        <tissue evidence="2">Muscle</tissue>
    </source>
</reference>
<name>A0A5B7J1C4_PORTR</name>
<feature type="compositionally biased region" description="Polar residues" evidence="1">
    <location>
        <begin position="44"/>
        <end position="59"/>
    </location>
</feature>
<protein>
    <submittedName>
        <fullName evidence="2">Uncharacterized protein</fullName>
    </submittedName>
</protein>